<feature type="transmembrane region" description="Helical" evidence="2">
    <location>
        <begin position="120"/>
        <end position="137"/>
    </location>
</feature>
<dbReference type="AlphaFoldDB" id="A0AAW0AWX2"/>
<comment type="caution">
    <text evidence="3">The sequence shown here is derived from an EMBL/GenBank/DDBJ whole genome shotgun (WGS) entry which is preliminary data.</text>
</comment>
<evidence type="ECO:0008006" key="5">
    <source>
        <dbReference type="Google" id="ProtNLM"/>
    </source>
</evidence>
<accession>A0AAW0AWX2</accession>
<feature type="transmembrane region" description="Helical" evidence="2">
    <location>
        <begin position="149"/>
        <end position="175"/>
    </location>
</feature>
<proteinExistence type="predicted"/>
<feature type="region of interest" description="Disordered" evidence="1">
    <location>
        <begin position="351"/>
        <end position="382"/>
    </location>
</feature>
<keyword evidence="2" id="KW-0812">Transmembrane</keyword>
<keyword evidence="4" id="KW-1185">Reference proteome</keyword>
<evidence type="ECO:0000313" key="4">
    <source>
        <dbReference type="Proteomes" id="UP001383192"/>
    </source>
</evidence>
<feature type="transmembrane region" description="Helical" evidence="2">
    <location>
        <begin position="20"/>
        <end position="44"/>
    </location>
</feature>
<feature type="transmembrane region" description="Helical" evidence="2">
    <location>
        <begin position="56"/>
        <end position="78"/>
    </location>
</feature>
<organism evidence="3 4">
    <name type="scientific">Paramarasmius palmivorus</name>
    <dbReference type="NCBI Taxonomy" id="297713"/>
    <lineage>
        <taxon>Eukaryota</taxon>
        <taxon>Fungi</taxon>
        <taxon>Dikarya</taxon>
        <taxon>Basidiomycota</taxon>
        <taxon>Agaricomycotina</taxon>
        <taxon>Agaricomycetes</taxon>
        <taxon>Agaricomycetidae</taxon>
        <taxon>Agaricales</taxon>
        <taxon>Marasmiineae</taxon>
        <taxon>Marasmiaceae</taxon>
        <taxon>Paramarasmius</taxon>
    </lineage>
</organism>
<dbReference type="Proteomes" id="UP001383192">
    <property type="component" value="Unassembled WGS sequence"/>
</dbReference>
<feature type="transmembrane region" description="Helical" evidence="2">
    <location>
        <begin position="236"/>
        <end position="253"/>
    </location>
</feature>
<evidence type="ECO:0000313" key="3">
    <source>
        <dbReference type="EMBL" id="KAK7018096.1"/>
    </source>
</evidence>
<keyword evidence="2" id="KW-0472">Membrane</keyword>
<protein>
    <recommendedName>
        <fullName evidence="5">Pheromone receptor</fullName>
    </recommendedName>
</protein>
<sequence length="382" mass="42944">MSAPLSSYDQTLFEGLGWYFSMNTIGAVCETGFWSIYLVLFCFALKIQIARGFRTIPSIVILFVTVILFASSTALWAMNVSQLLMAIRALFMKYPTLSVYDRFVQMNAEIVGFGLPMETLFLSNMIIGDAVVIWRAWALCKNTRLYSLVYIPIVMLCMSFAFAIIALDCLATNGYNSGHSTIPEGSKVCQWGEPIAWGISLLTNVTSTSLIAVRAWQYRRFLREGTSGLNSKSERILVILVESGFIYCLFWVWSVSPHEIHFTDDNPSKLSQLILFFKFQDFSFGTYLYTFLSTMGDQISGIYPTIIIVLVYVQRSISDSATVKNLTNVHDADTNIRGTHQLSTLRFTPGQTDTNITSIGPNNTVVDESSSQQKQQSWRPNV</sequence>
<evidence type="ECO:0000256" key="2">
    <source>
        <dbReference type="SAM" id="Phobius"/>
    </source>
</evidence>
<feature type="transmembrane region" description="Helical" evidence="2">
    <location>
        <begin position="195"/>
        <end position="216"/>
    </location>
</feature>
<reference evidence="3 4" key="1">
    <citation type="submission" date="2024-01" db="EMBL/GenBank/DDBJ databases">
        <title>A draft genome for a cacao thread blight-causing isolate of Paramarasmius palmivorus.</title>
        <authorList>
            <person name="Baruah I.K."/>
            <person name="Bukari Y."/>
            <person name="Amoako-Attah I."/>
            <person name="Meinhardt L.W."/>
            <person name="Bailey B.A."/>
            <person name="Cohen S.P."/>
        </authorList>
    </citation>
    <scope>NUCLEOTIDE SEQUENCE [LARGE SCALE GENOMIC DNA]</scope>
    <source>
        <strain evidence="3 4">GH-12</strain>
    </source>
</reference>
<dbReference type="EMBL" id="JAYKXP010000229">
    <property type="protein sequence ID" value="KAK7018096.1"/>
    <property type="molecule type" value="Genomic_DNA"/>
</dbReference>
<name>A0AAW0AWX2_9AGAR</name>
<keyword evidence="2" id="KW-1133">Transmembrane helix</keyword>
<gene>
    <name evidence="3" type="ORF">VNI00_018376</name>
</gene>
<evidence type="ECO:0000256" key="1">
    <source>
        <dbReference type="SAM" id="MobiDB-lite"/>
    </source>
</evidence>